<evidence type="ECO:0000313" key="3">
    <source>
        <dbReference type="EMBL" id="CAH0752630.1"/>
    </source>
</evidence>
<dbReference type="OrthoDB" id="7383028at2759"/>
<evidence type="ECO:0000256" key="1">
    <source>
        <dbReference type="SAM" id="MobiDB-lite"/>
    </source>
</evidence>
<feature type="region of interest" description="Disordered" evidence="1">
    <location>
        <begin position="120"/>
        <end position="155"/>
    </location>
</feature>
<feature type="compositionally biased region" description="Polar residues" evidence="1">
    <location>
        <begin position="122"/>
        <end position="136"/>
    </location>
</feature>
<feature type="region of interest" description="Disordered" evidence="1">
    <location>
        <begin position="762"/>
        <end position="819"/>
    </location>
</feature>
<dbReference type="EMBL" id="OU893349">
    <property type="protein sequence ID" value="CAH0752630.1"/>
    <property type="molecule type" value="Genomic_DNA"/>
</dbReference>
<keyword evidence="4" id="KW-1185">Reference proteome</keyword>
<gene>
    <name evidence="3" type="ORF">DIATSA_LOCUS5627</name>
</gene>
<sequence length="1217" mass="138424">MKRLILGLAMTSLVMAKPELYREKEDFQYSRSSSDEGTKSGYYDAQRGNMGGNYEKAHNMDTLAQHQMGGLVKQVDGELGDGSNTRTGSVFSSANSRGIYGSGHYDLSNLAGRNFQEGVSYGDSQHASSSNSAYTVHSSSHNNERHSSSGHTGYQASNAQETQNLYDAKQYERGMPTGHSSMHLSQSGYNGQNLYGQRVYTDNLASSNTDSNTHHRLISTVPVKIIVRPGQSIAVPIATQTHSGLPIATNTHSASFYDQNAVNNEAEVSSTNIHQQALQPTNTGKHYESSYRYHKEWEKHDTRPAVIPLAIPTLAPISNSELYDDSYAQRGTQHSEASNRYEQNSDYNSASSQSRYQTDFNARHQSLGSSNSHIQSGTNSNFNSQSANLIGIESSKPKSYQSSYSYHKSWERQGDPYIIKPASNGVYEGQTSGRLTDITAAQNGYSSYNYGSRRTQSQQRYTQNNCMVECEPSHDRVVRSYNSNYDDQFQQQSQNTEDFGQQSQNQWADLTELGQQTQAQLVQTDNFGQTQNKDNLEDFGQQTQDTWDQSESRPEHFENFGQQTQNKDNLENFGQQTQNTWGQTESRPEHLENFGQHAQNKDDLEDFGQQTQDTWSQIENLGQQTQTLWNSDSTGQETENQWGQLDDRGQQTQHDLYTAGQQSQMDYGQQTQDIWGKIVKNEQSKKFESNQQTVNKWYPINTQNVEQPQASTEKNGSNLDNFSNSEQTEQDKSMEHSFQSNDMTQQTSGIWDKIYNQHQSFETNNGAPEFHPNQPQNTGGLSNLWGKLDNLDEGYTQHTTNNENSYFSQSSSSQQFHQNWHKQEIYQHSNSDKDFNEKPFNNAEFESNPLIKQENGTLTTFDIGSNKMKTTTAINNAYKSSTAKTFDNNNKDITTTTEKETNTHVFRPIDIGRGDIGPEESTTDKEIIISHTTDNNYPIDEQISVVSDINKEKITKEIEDLTKENSHYVEKYSVFTGNINKHETEGGKPIDVEEMSPELNKHNINTELIDQQNTQTEFIDQQNTQQELQTFEQNFKQQNQHFIESMQHFETQNNEQSSNFNKQNNDFDQKLNLNLESQNTEQQSVDEFNQQSQQSVQNFDQEFVDFSQQDQKTQKNNKDSEIEELIPEPVNFHEQQLEVRKKGLNNREQDLEQAGQNTYNHDYSVIGMADLKEQEMPKSVVAEPTSTEIVTEKTGFWKSVGNKFTNAKNKVASWFGS</sequence>
<feature type="signal peptide" evidence="2">
    <location>
        <begin position="1"/>
        <end position="16"/>
    </location>
</feature>
<organism evidence="3 4">
    <name type="scientific">Diatraea saccharalis</name>
    <name type="common">sugarcane borer</name>
    <dbReference type="NCBI Taxonomy" id="40085"/>
    <lineage>
        <taxon>Eukaryota</taxon>
        <taxon>Metazoa</taxon>
        <taxon>Ecdysozoa</taxon>
        <taxon>Arthropoda</taxon>
        <taxon>Hexapoda</taxon>
        <taxon>Insecta</taxon>
        <taxon>Pterygota</taxon>
        <taxon>Neoptera</taxon>
        <taxon>Endopterygota</taxon>
        <taxon>Lepidoptera</taxon>
        <taxon>Glossata</taxon>
        <taxon>Ditrysia</taxon>
        <taxon>Pyraloidea</taxon>
        <taxon>Crambidae</taxon>
        <taxon>Crambinae</taxon>
        <taxon>Diatraea</taxon>
    </lineage>
</organism>
<protein>
    <submittedName>
        <fullName evidence="3">Uncharacterized protein</fullName>
    </submittedName>
</protein>
<feature type="compositionally biased region" description="Polar residues" evidence="1">
    <location>
        <begin position="796"/>
        <end position="807"/>
    </location>
</feature>
<reference evidence="3" key="2">
    <citation type="submission" date="2022-10" db="EMBL/GenBank/DDBJ databases">
        <authorList>
            <consortium name="ENA_rothamsted_submissions"/>
            <consortium name="culmorum"/>
            <person name="King R."/>
        </authorList>
    </citation>
    <scope>NUCLEOTIDE SEQUENCE</scope>
</reference>
<dbReference type="Proteomes" id="UP001153714">
    <property type="component" value="Chromosome 18"/>
</dbReference>
<evidence type="ECO:0000313" key="4">
    <source>
        <dbReference type="Proteomes" id="UP001153714"/>
    </source>
</evidence>
<feature type="region of interest" description="Disordered" evidence="1">
    <location>
        <begin position="707"/>
        <end position="744"/>
    </location>
</feature>
<feature type="chain" id="PRO_5040291074" evidence="2">
    <location>
        <begin position="17"/>
        <end position="1217"/>
    </location>
</feature>
<dbReference type="AlphaFoldDB" id="A0A9P0C7I1"/>
<feature type="region of interest" description="Disordered" evidence="1">
    <location>
        <begin position="328"/>
        <end position="354"/>
    </location>
</feature>
<proteinExistence type="predicted"/>
<evidence type="ECO:0000256" key="2">
    <source>
        <dbReference type="SAM" id="SignalP"/>
    </source>
</evidence>
<name>A0A9P0C7I1_9NEOP</name>
<feature type="compositionally biased region" description="Polar residues" evidence="1">
    <location>
        <begin position="707"/>
        <end position="727"/>
    </location>
</feature>
<accession>A0A9P0C7I1</accession>
<keyword evidence="2" id="KW-0732">Signal</keyword>
<feature type="compositionally biased region" description="Polar residues" evidence="1">
    <location>
        <begin position="329"/>
        <end position="354"/>
    </location>
</feature>
<reference evidence="3" key="1">
    <citation type="submission" date="2021-12" db="EMBL/GenBank/DDBJ databases">
        <authorList>
            <person name="King R."/>
        </authorList>
    </citation>
    <scope>NUCLEOTIDE SEQUENCE</scope>
</reference>